<protein>
    <submittedName>
        <fullName evidence="2">Uncharacterized protein</fullName>
    </submittedName>
</protein>
<feature type="compositionally biased region" description="Gly residues" evidence="1">
    <location>
        <begin position="242"/>
        <end position="251"/>
    </location>
</feature>
<organism evidence="2 3">
    <name type="scientific">Streptomyces fradiae ATCC 10745 = DSM 40063</name>
    <dbReference type="NCBI Taxonomy" id="1319510"/>
    <lineage>
        <taxon>Bacteria</taxon>
        <taxon>Bacillati</taxon>
        <taxon>Actinomycetota</taxon>
        <taxon>Actinomycetes</taxon>
        <taxon>Kitasatosporales</taxon>
        <taxon>Streptomycetaceae</taxon>
        <taxon>Streptomyces</taxon>
    </lineage>
</organism>
<comment type="caution">
    <text evidence="2">The sequence shown here is derived from an EMBL/GenBank/DDBJ whole genome shotgun (WGS) entry which is preliminary data.</text>
</comment>
<keyword evidence="3" id="KW-1185">Reference proteome</keyword>
<evidence type="ECO:0000313" key="3">
    <source>
        <dbReference type="Proteomes" id="UP000731519"/>
    </source>
</evidence>
<feature type="region of interest" description="Disordered" evidence="1">
    <location>
        <begin position="85"/>
        <end position="117"/>
    </location>
</feature>
<evidence type="ECO:0000313" key="2">
    <source>
        <dbReference type="EMBL" id="KAF0647058.1"/>
    </source>
</evidence>
<feature type="region of interest" description="Disordered" evidence="1">
    <location>
        <begin position="139"/>
        <end position="161"/>
    </location>
</feature>
<dbReference type="EMBL" id="ASYR01000042">
    <property type="protein sequence ID" value="KAF0647058.1"/>
    <property type="molecule type" value="Genomic_DNA"/>
</dbReference>
<dbReference type="Proteomes" id="UP000731519">
    <property type="component" value="Unassembled WGS sequence"/>
</dbReference>
<feature type="region of interest" description="Disordered" evidence="1">
    <location>
        <begin position="173"/>
        <end position="258"/>
    </location>
</feature>
<evidence type="ECO:0000256" key="1">
    <source>
        <dbReference type="SAM" id="MobiDB-lite"/>
    </source>
</evidence>
<feature type="compositionally biased region" description="Low complexity" evidence="1">
    <location>
        <begin position="103"/>
        <end position="117"/>
    </location>
</feature>
<gene>
    <name evidence="2" type="ORF">K701_25805</name>
</gene>
<accession>A0ABQ6XMT0</accession>
<reference evidence="2 3" key="1">
    <citation type="submission" date="2013-05" db="EMBL/GenBank/DDBJ databases">
        <title>Genome Sequence of Streptomyces fradiae.</title>
        <authorList>
            <person name="Kirby R."/>
        </authorList>
    </citation>
    <scope>NUCLEOTIDE SEQUENCE [LARGE SCALE GENOMIC DNA]</scope>
    <source>
        <strain evidence="2 3">ATCC 10745</strain>
    </source>
</reference>
<name>A0ABQ6XMT0_STRFR</name>
<feature type="compositionally biased region" description="Gly residues" evidence="1">
    <location>
        <begin position="86"/>
        <end position="102"/>
    </location>
</feature>
<sequence length="258" mass="26665">MRDTRELDEAVNRLADRLRAAPQSRLRQGAAAEGLALARELAALAQRLEGAPEVRVMPDAGVFAVGDQLAVAGADLAEALRAAARGEGGPGRADGAPGGAGQVGAAPGAPRRSAPSWRAAPRRCWRMRWRGSARRLSAPGCRRRADGPPGRRPAVRGRSRACRGGRAVRACRGGAGADGRSGRAGAVPRRTGGPGVPGRCRERVRAGAGPGRCRERVRAGSGGFEAGPRRGRRGRRGRVLDGAGGRSGPRAGGESRVR</sequence>
<proteinExistence type="predicted"/>